<feature type="region of interest" description="Disordered" evidence="2">
    <location>
        <begin position="39"/>
        <end position="98"/>
    </location>
</feature>
<gene>
    <name evidence="5" type="ORF">AMAG_09329</name>
</gene>
<dbReference type="Pfam" id="PF00173">
    <property type="entry name" value="Cyt-b5"/>
    <property type="match status" value="1"/>
</dbReference>
<keyword evidence="6" id="KW-1185">Reference proteome</keyword>
<dbReference type="OrthoDB" id="899at2759"/>
<dbReference type="AlphaFoldDB" id="A0A0L0SPH3"/>
<reference evidence="5 6" key="1">
    <citation type="submission" date="2009-11" db="EMBL/GenBank/DDBJ databases">
        <title>Annotation of Allomyces macrogynus ATCC 38327.</title>
        <authorList>
            <consortium name="The Broad Institute Genome Sequencing Platform"/>
            <person name="Russ C."/>
            <person name="Cuomo C."/>
            <person name="Burger G."/>
            <person name="Gray M.W."/>
            <person name="Holland P.W.H."/>
            <person name="King N."/>
            <person name="Lang F.B.F."/>
            <person name="Roger A.J."/>
            <person name="Ruiz-Trillo I."/>
            <person name="Young S.K."/>
            <person name="Zeng Q."/>
            <person name="Gargeya S."/>
            <person name="Fitzgerald M."/>
            <person name="Haas B."/>
            <person name="Abouelleil A."/>
            <person name="Alvarado L."/>
            <person name="Arachchi H.M."/>
            <person name="Berlin A."/>
            <person name="Chapman S.B."/>
            <person name="Gearin G."/>
            <person name="Goldberg J."/>
            <person name="Griggs A."/>
            <person name="Gujja S."/>
            <person name="Hansen M."/>
            <person name="Heiman D."/>
            <person name="Howarth C."/>
            <person name="Larimer J."/>
            <person name="Lui A."/>
            <person name="MacDonald P.J.P."/>
            <person name="McCowen C."/>
            <person name="Montmayeur A."/>
            <person name="Murphy C."/>
            <person name="Neiman D."/>
            <person name="Pearson M."/>
            <person name="Priest M."/>
            <person name="Roberts A."/>
            <person name="Saif S."/>
            <person name="Shea T."/>
            <person name="Sisk P."/>
            <person name="Stolte C."/>
            <person name="Sykes S."/>
            <person name="Wortman J."/>
            <person name="Nusbaum C."/>
            <person name="Birren B."/>
        </authorList>
    </citation>
    <scope>NUCLEOTIDE SEQUENCE [LARGE SCALE GENOMIC DNA]</scope>
    <source>
        <strain evidence="5 6">ATCC 38327</strain>
    </source>
</reference>
<proteinExistence type="inferred from homology"/>
<name>A0A0L0SPH3_ALLM3</name>
<dbReference type="SUPFAM" id="SSF55856">
    <property type="entry name" value="Cytochrome b5-like heme/steroid binding domain"/>
    <property type="match status" value="1"/>
</dbReference>
<evidence type="ECO:0000256" key="3">
    <source>
        <dbReference type="SAM" id="Phobius"/>
    </source>
</evidence>
<dbReference type="eggNOG" id="KOG1110">
    <property type="taxonomic scope" value="Eukaryota"/>
</dbReference>
<dbReference type="InterPro" id="IPR050577">
    <property type="entry name" value="MAPR/NEUFC/NENF-like"/>
</dbReference>
<evidence type="ECO:0000259" key="4">
    <source>
        <dbReference type="SMART" id="SM01117"/>
    </source>
</evidence>
<feature type="domain" description="Cytochrome b5 heme-binding" evidence="4">
    <location>
        <begin position="90"/>
        <end position="186"/>
    </location>
</feature>
<dbReference type="VEuPathDB" id="FungiDB:AMAG_09329"/>
<organism evidence="5 6">
    <name type="scientific">Allomyces macrogynus (strain ATCC 38327)</name>
    <name type="common">Allomyces javanicus var. macrogynus</name>
    <dbReference type="NCBI Taxonomy" id="578462"/>
    <lineage>
        <taxon>Eukaryota</taxon>
        <taxon>Fungi</taxon>
        <taxon>Fungi incertae sedis</taxon>
        <taxon>Blastocladiomycota</taxon>
        <taxon>Blastocladiomycetes</taxon>
        <taxon>Blastocladiales</taxon>
        <taxon>Blastocladiaceae</taxon>
        <taxon>Allomyces</taxon>
    </lineage>
</organism>
<sequence>MGIVIPLLNDVPSIPVLAGTMAIAAAGILFLRQRSAAATADADSDADEPTTDGKKRAVKRCPSNERKGAKSSPADNKPASPSSAPGTRVFTPEELAQYDNSDPTKPVYLAIKGVVYDLTSNRETYPKGVGYGIFAGKDASRALANSSLDEDMCVPEWEDLPEDKIKVLDDWVKFFTNKYPVVGTVTRK</sequence>
<accession>A0A0L0SPH3</accession>
<dbReference type="GO" id="GO:0016020">
    <property type="term" value="C:membrane"/>
    <property type="evidence" value="ECO:0007669"/>
    <property type="project" value="TreeGrafter"/>
</dbReference>
<keyword evidence="3" id="KW-1133">Transmembrane helix</keyword>
<dbReference type="GO" id="GO:0012505">
    <property type="term" value="C:endomembrane system"/>
    <property type="evidence" value="ECO:0007669"/>
    <property type="project" value="TreeGrafter"/>
</dbReference>
<dbReference type="PANTHER" id="PTHR10281">
    <property type="entry name" value="MEMBRANE-ASSOCIATED PROGESTERONE RECEPTOR COMPONENT-RELATED"/>
    <property type="match status" value="1"/>
</dbReference>
<dbReference type="Proteomes" id="UP000054350">
    <property type="component" value="Unassembled WGS sequence"/>
</dbReference>
<evidence type="ECO:0000313" key="5">
    <source>
        <dbReference type="EMBL" id="KNE64299.1"/>
    </source>
</evidence>
<dbReference type="Gene3D" id="3.10.120.10">
    <property type="entry name" value="Cytochrome b5-like heme/steroid binding domain"/>
    <property type="match status" value="1"/>
</dbReference>
<feature type="transmembrane region" description="Helical" evidence="3">
    <location>
        <begin position="12"/>
        <end position="31"/>
    </location>
</feature>
<dbReference type="InterPro" id="IPR036400">
    <property type="entry name" value="Cyt_B5-like_heme/steroid_sf"/>
</dbReference>
<evidence type="ECO:0000256" key="1">
    <source>
        <dbReference type="ARBA" id="ARBA00038357"/>
    </source>
</evidence>
<evidence type="ECO:0000256" key="2">
    <source>
        <dbReference type="SAM" id="MobiDB-lite"/>
    </source>
</evidence>
<evidence type="ECO:0000313" key="6">
    <source>
        <dbReference type="Proteomes" id="UP000054350"/>
    </source>
</evidence>
<dbReference type="InterPro" id="IPR001199">
    <property type="entry name" value="Cyt_B5-like_heme/steroid-bd"/>
</dbReference>
<comment type="similarity">
    <text evidence="1">Belongs to the cytochrome b5 family. MAPR subfamily.</text>
</comment>
<reference evidence="6" key="2">
    <citation type="submission" date="2009-11" db="EMBL/GenBank/DDBJ databases">
        <title>The Genome Sequence of Allomyces macrogynus strain ATCC 38327.</title>
        <authorList>
            <consortium name="The Broad Institute Genome Sequencing Platform"/>
            <person name="Russ C."/>
            <person name="Cuomo C."/>
            <person name="Shea T."/>
            <person name="Young S.K."/>
            <person name="Zeng Q."/>
            <person name="Koehrsen M."/>
            <person name="Haas B."/>
            <person name="Borodovsky M."/>
            <person name="Guigo R."/>
            <person name="Alvarado L."/>
            <person name="Berlin A."/>
            <person name="Borenstein D."/>
            <person name="Chen Z."/>
            <person name="Engels R."/>
            <person name="Freedman E."/>
            <person name="Gellesch M."/>
            <person name="Goldberg J."/>
            <person name="Griggs A."/>
            <person name="Gujja S."/>
            <person name="Heiman D."/>
            <person name="Hepburn T."/>
            <person name="Howarth C."/>
            <person name="Jen D."/>
            <person name="Larson L."/>
            <person name="Lewis B."/>
            <person name="Mehta T."/>
            <person name="Park D."/>
            <person name="Pearson M."/>
            <person name="Roberts A."/>
            <person name="Saif S."/>
            <person name="Shenoy N."/>
            <person name="Sisk P."/>
            <person name="Stolte C."/>
            <person name="Sykes S."/>
            <person name="Walk T."/>
            <person name="White J."/>
            <person name="Yandava C."/>
            <person name="Burger G."/>
            <person name="Gray M.W."/>
            <person name="Holland P.W.H."/>
            <person name="King N."/>
            <person name="Lang F.B.F."/>
            <person name="Roger A.J."/>
            <person name="Ruiz-Trillo I."/>
            <person name="Lander E."/>
            <person name="Nusbaum C."/>
        </authorList>
    </citation>
    <scope>NUCLEOTIDE SEQUENCE [LARGE SCALE GENOMIC DNA]</scope>
    <source>
        <strain evidence="6">ATCC 38327</strain>
    </source>
</reference>
<dbReference type="SMART" id="SM01117">
    <property type="entry name" value="Cyt-b5"/>
    <property type="match status" value="1"/>
</dbReference>
<keyword evidence="3" id="KW-0472">Membrane</keyword>
<keyword evidence="3" id="KW-0812">Transmembrane</keyword>
<protein>
    <recommendedName>
        <fullName evidence="4">Cytochrome b5 heme-binding domain-containing protein</fullName>
    </recommendedName>
</protein>
<dbReference type="EMBL" id="GG745344">
    <property type="protein sequence ID" value="KNE64299.1"/>
    <property type="molecule type" value="Genomic_DNA"/>
</dbReference>
<dbReference type="STRING" id="578462.A0A0L0SPH3"/>
<dbReference type="PANTHER" id="PTHR10281:SF76">
    <property type="entry name" value="CALCUTTA CUP-RELATED"/>
    <property type="match status" value="1"/>
</dbReference>
<dbReference type="GO" id="GO:0020037">
    <property type="term" value="F:heme binding"/>
    <property type="evidence" value="ECO:0007669"/>
    <property type="project" value="UniProtKB-ARBA"/>
</dbReference>
<dbReference type="FunFam" id="3.10.120.10:FF:000003">
    <property type="entry name" value="membrane-associated progesterone receptor component 1"/>
    <property type="match status" value="1"/>
</dbReference>